<evidence type="ECO:0000313" key="3">
    <source>
        <dbReference type="EMBL" id="SOS58046.1"/>
    </source>
</evidence>
<dbReference type="CDD" id="cd00371">
    <property type="entry name" value="HMA"/>
    <property type="match status" value="1"/>
</dbReference>
<protein>
    <recommendedName>
        <fullName evidence="2">HMA domain-containing protein</fullName>
    </recommendedName>
</protein>
<accession>A0A2I2LCZ1</accession>
<dbReference type="Proteomes" id="UP000490060">
    <property type="component" value="Unassembled WGS sequence"/>
</dbReference>
<gene>
    <name evidence="3" type="ORF">TNO010_110019</name>
</gene>
<dbReference type="Gene3D" id="3.30.70.100">
    <property type="match status" value="1"/>
</dbReference>
<organism evidence="3 4">
    <name type="scientific">Tenacibaculum finnmarkense genomovar ulcerans</name>
    <dbReference type="NCBI Taxonomy" id="2781388"/>
    <lineage>
        <taxon>Bacteria</taxon>
        <taxon>Pseudomonadati</taxon>
        <taxon>Bacteroidota</taxon>
        <taxon>Flavobacteriia</taxon>
        <taxon>Flavobacteriales</taxon>
        <taxon>Flavobacteriaceae</taxon>
        <taxon>Tenacibaculum</taxon>
        <taxon>Tenacibaculum finnmarkense</taxon>
    </lineage>
</organism>
<proteinExistence type="predicted"/>
<sequence length="199" mass="21428">MKIQKIIFALALVSFLVVGCKNEAKKDAKKETVTQEQKKTNPRKIKELALHISGMTCEIGCAKKIASDLSKKEGVLRVNVIFKDSMATVKYDENNTNKADLITFIEAIGNGKMYKASETTKKACKEGCEKACCDKSDAAKKTCAAACKKACDSKVKGDKKACAAACEKACCAKSDADKKACATNCEKACCDKNDAQKKA</sequence>
<dbReference type="RefSeq" id="WP_058884000.1">
    <property type="nucleotide sequence ID" value="NZ_JAFMUG010000003.1"/>
</dbReference>
<dbReference type="SUPFAM" id="SSF55008">
    <property type="entry name" value="HMA, heavy metal-associated domain"/>
    <property type="match status" value="1"/>
</dbReference>
<keyword evidence="1" id="KW-0479">Metal-binding</keyword>
<feature type="domain" description="HMA" evidence="2">
    <location>
        <begin position="46"/>
        <end position="113"/>
    </location>
</feature>
<dbReference type="AlphaFoldDB" id="A0A2I2LCZ1"/>
<evidence type="ECO:0000313" key="4">
    <source>
        <dbReference type="Proteomes" id="UP000490060"/>
    </source>
</evidence>
<dbReference type="PROSITE" id="PS50846">
    <property type="entry name" value="HMA_2"/>
    <property type="match status" value="1"/>
</dbReference>
<dbReference type="InterPro" id="IPR036163">
    <property type="entry name" value="HMA_dom_sf"/>
</dbReference>
<name>A0A2I2LCZ1_9FLAO</name>
<dbReference type="FunFam" id="3.30.70.100:FF:000001">
    <property type="entry name" value="ATPase copper transporting beta"/>
    <property type="match status" value="1"/>
</dbReference>
<reference evidence="3 4" key="1">
    <citation type="submission" date="2017-11" db="EMBL/GenBank/DDBJ databases">
        <authorList>
            <person name="Duchaud E."/>
        </authorList>
    </citation>
    <scope>NUCLEOTIDE SEQUENCE [LARGE SCALE GENOMIC DNA]</scope>
    <source>
        <strain evidence="3 4">TNO010</strain>
    </source>
</reference>
<dbReference type="InterPro" id="IPR006121">
    <property type="entry name" value="HMA_dom"/>
</dbReference>
<evidence type="ECO:0000259" key="2">
    <source>
        <dbReference type="PROSITE" id="PS50846"/>
    </source>
</evidence>
<evidence type="ECO:0000256" key="1">
    <source>
        <dbReference type="ARBA" id="ARBA00022723"/>
    </source>
</evidence>
<dbReference type="GO" id="GO:0046872">
    <property type="term" value="F:metal ion binding"/>
    <property type="evidence" value="ECO:0007669"/>
    <property type="project" value="UniProtKB-KW"/>
</dbReference>
<dbReference type="EMBL" id="OENE01000003">
    <property type="protein sequence ID" value="SOS58046.1"/>
    <property type="molecule type" value="Genomic_DNA"/>
</dbReference>
<dbReference type="Pfam" id="PF00403">
    <property type="entry name" value="HMA"/>
    <property type="match status" value="1"/>
</dbReference>
<dbReference type="PROSITE" id="PS51257">
    <property type="entry name" value="PROKAR_LIPOPROTEIN"/>
    <property type="match status" value="1"/>
</dbReference>